<dbReference type="OrthoDB" id="9793236at2"/>
<evidence type="ECO:0000313" key="3">
    <source>
        <dbReference type="Proteomes" id="UP000263232"/>
    </source>
</evidence>
<sequence>MTYETLKVWLYNDSGKARYRPHRTAKQKFKRRLKQLTSRKRPGSFKAIVRAINQYTQGWIHYHGIGQMKHFIQETAGWFNRRLRQLCWSRWKRVKTRYQMLRKYGLPHEIAIQYANSRKGYWRLSKPYQMSLALPTKRLIAWGLKDINPQAMSSFIRNIQLLNCRIREPYVRWWERSTSQLMASLLLD</sequence>
<dbReference type="AlphaFoldDB" id="A0A347WK47"/>
<dbReference type="Proteomes" id="UP000263232">
    <property type="component" value="Chromosome"/>
</dbReference>
<evidence type="ECO:0000313" key="2">
    <source>
        <dbReference type="EMBL" id="AXY25454.1"/>
    </source>
</evidence>
<gene>
    <name evidence="2" type="ORF">CL176_05265</name>
</gene>
<dbReference type="Pfam" id="PF08388">
    <property type="entry name" value="GIIM"/>
    <property type="match status" value="1"/>
</dbReference>
<organism evidence="2 3">
    <name type="scientific">Suicoccus acidiformans</name>
    <dbReference type="NCBI Taxonomy" id="2036206"/>
    <lineage>
        <taxon>Bacteria</taxon>
        <taxon>Bacillati</taxon>
        <taxon>Bacillota</taxon>
        <taxon>Bacilli</taxon>
        <taxon>Lactobacillales</taxon>
        <taxon>Aerococcaceae</taxon>
        <taxon>Suicoccus</taxon>
    </lineage>
</organism>
<keyword evidence="3" id="KW-1185">Reference proteome</keyword>
<feature type="domain" description="Group II intron maturase-specific" evidence="1">
    <location>
        <begin position="27"/>
        <end position="105"/>
    </location>
</feature>
<accession>A0A347WK47</accession>
<evidence type="ECO:0000259" key="1">
    <source>
        <dbReference type="Pfam" id="PF08388"/>
    </source>
</evidence>
<protein>
    <recommendedName>
        <fullName evidence="1">Group II intron maturase-specific domain-containing protein</fullName>
    </recommendedName>
</protein>
<dbReference type="KEGG" id="abae:CL176_05265"/>
<reference evidence="2 3" key="1">
    <citation type="submission" date="2017-09" db="EMBL/GenBank/DDBJ databases">
        <title>Complete genome sequence of Oxytococcus suis strain ZY16052.</title>
        <authorList>
            <person name="Li F."/>
        </authorList>
    </citation>
    <scope>NUCLEOTIDE SEQUENCE [LARGE SCALE GENOMIC DNA]</scope>
    <source>
        <strain evidence="2 3">ZY16052</strain>
    </source>
</reference>
<name>A0A347WK47_9LACT</name>
<dbReference type="EMBL" id="CP023434">
    <property type="protein sequence ID" value="AXY25454.1"/>
    <property type="molecule type" value="Genomic_DNA"/>
</dbReference>
<dbReference type="InterPro" id="IPR013597">
    <property type="entry name" value="Mat_intron_G2"/>
</dbReference>
<proteinExistence type="predicted"/>